<accession>A0A1T5LC31</accession>
<keyword evidence="9" id="KW-0406">Ion transport</keyword>
<dbReference type="GO" id="GO:0005267">
    <property type="term" value="F:potassium channel activity"/>
    <property type="evidence" value="ECO:0007669"/>
    <property type="project" value="UniProtKB-KW"/>
</dbReference>
<keyword evidence="10 13" id="KW-0472">Membrane</keyword>
<evidence type="ECO:0000256" key="1">
    <source>
        <dbReference type="ARBA" id="ARBA00004141"/>
    </source>
</evidence>
<evidence type="ECO:0000256" key="8">
    <source>
        <dbReference type="ARBA" id="ARBA00022989"/>
    </source>
</evidence>
<evidence type="ECO:0000256" key="11">
    <source>
        <dbReference type="ARBA" id="ARBA00023303"/>
    </source>
</evidence>
<comment type="similarity">
    <text evidence="2">Belongs to the TMEM175 family.</text>
</comment>
<feature type="transmembrane region" description="Helical" evidence="13">
    <location>
        <begin position="206"/>
        <end position="227"/>
    </location>
</feature>
<dbReference type="Pfam" id="PF06736">
    <property type="entry name" value="TMEM175"/>
    <property type="match status" value="1"/>
</dbReference>
<dbReference type="Proteomes" id="UP000190341">
    <property type="component" value="Unassembled WGS sequence"/>
</dbReference>
<comment type="subcellular location">
    <subcellularLocation>
        <location evidence="1">Membrane</location>
        <topology evidence="1">Multi-pass membrane protein</topology>
    </subcellularLocation>
</comment>
<evidence type="ECO:0000256" key="6">
    <source>
        <dbReference type="ARBA" id="ARBA00022826"/>
    </source>
</evidence>
<evidence type="ECO:0000256" key="3">
    <source>
        <dbReference type="ARBA" id="ARBA00022448"/>
    </source>
</evidence>
<proteinExistence type="inferred from homology"/>
<evidence type="ECO:0000256" key="5">
    <source>
        <dbReference type="ARBA" id="ARBA00022692"/>
    </source>
</evidence>
<dbReference type="GO" id="GO:0015252">
    <property type="term" value="F:proton channel activity"/>
    <property type="evidence" value="ECO:0007669"/>
    <property type="project" value="InterPro"/>
</dbReference>
<name>A0A1T5LC31_9GAMM</name>
<keyword evidence="5 13" id="KW-0812">Transmembrane</keyword>
<organism evidence="14 15">
    <name type="scientific">Pseudoxanthomonas indica</name>
    <dbReference type="NCBI Taxonomy" id="428993"/>
    <lineage>
        <taxon>Bacteria</taxon>
        <taxon>Pseudomonadati</taxon>
        <taxon>Pseudomonadota</taxon>
        <taxon>Gammaproteobacteria</taxon>
        <taxon>Lysobacterales</taxon>
        <taxon>Lysobacteraceae</taxon>
        <taxon>Pseudoxanthomonas</taxon>
    </lineage>
</organism>
<feature type="transmembrane region" description="Helical" evidence="13">
    <location>
        <begin position="58"/>
        <end position="76"/>
    </location>
</feature>
<reference evidence="14 15" key="1">
    <citation type="submission" date="2017-02" db="EMBL/GenBank/DDBJ databases">
        <authorList>
            <person name="Peterson S.W."/>
        </authorList>
    </citation>
    <scope>NUCLEOTIDE SEQUENCE [LARGE SCALE GENOMIC DNA]</scope>
    <source>
        <strain evidence="14 15">P15</strain>
    </source>
</reference>
<evidence type="ECO:0000256" key="2">
    <source>
        <dbReference type="ARBA" id="ARBA00006920"/>
    </source>
</evidence>
<dbReference type="EMBL" id="FUZV01000002">
    <property type="protein sequence ID" value="SKC73199.1"/>
    <property type="molecule type" value="Genomic_DNA"/>
</dbReference>
<dbReference type="OrthoDB" id="7570568at2"/>
<dbReference type="RefSeq" id="WP_079724611.1">
    <property type="nucleotide sequence ID" value="NZ_BMCL01000001.1"/>
</dbReference>
<dbReference type="AlphaFoldDB" id="A0A1T5LC31"/>
<keyword evidence="7" id="KW-0630">Potassium</keyword>
<evidence type="ECO:0000256" key="13">
    <source>
        <dbReference type="SAM" id="Phobius"/>
    </source>
</evidence>
<protein>
    <recommendedName>
        <fullName evidence="16">DUF1211 domain-containing protein</fullName>
    </recommendedName>
</protein>
<evidence type="ECO:0000313" key="14">
    <source>
        <dbReference type="EMBL" id="SKC73199.1"/>
    </source>
</evidence>
<evidence type="ECO:0000256" key="9">
    <source>
        <dbReference type="ARBA" id="ARBA00023065"/>
    </source>
</evidence>
<evidence type="ECO:0000256" key="7">
    <source>
        <dbReference type="ARBA" id="ARBA00022958"/>
    </source>
</evidence>
<keyword evidence="6" id="KW-0631">Potassium channel</keyword>
<evidence type="ECO:0000256" key="12">
    <source>
        <dbReference type="ARBA" id="ARBA00034430"/>
    </source>
</evidence>
<sequence>MTGQNRTEVVWRGSDSTRLEAFVDAAFAFAVTLLVISGDHLPESLDDLLRALKNLPAFAASFAMVAMFWSAHVRWARQYRMEGFPATLLSLLLVFLVLVYVYPLRLLFGTFFSWVTGGWVPMPLSDVRGAGDILLMFLAYGVAFASMSACIGGLYLLAWRARHRMGWDIESAAAAAGQVASHVYFVLVALLSILIVALLPKTAAPWQVALPGCVYFLLSFTGWIYTIGHRRAGRVLQSESHA</sequence>
<keyword evidence="15" id="KW-1185">Reference proteome</keyword>
<evidence type="ECO:0008006" key="16">
    <source>
        <dbReference type="Google" id="ProtNLM"/>
    </source>
</evidence>
<evidence type="ECO:0000256" key="10">
    <source>
        <dbReference type="ARBA" id="ARBA00023136"/>
    </source>
</evidence>
<dbReference type="InterPro" id="IPR010617">
    <property type="entry name" value="TMEM175-like"/>
</dbReference>
<feature type="transmembrane region" description="Helical" evidence="13">
    <location>
        <begin position="21"/>
        <end position="38"/>
    </location>
</feature>
<feature type="transmembrane region" description="Helical" evidence="13">
    <location>
        <begin position="179"/>
        <end position="200"/>
    </location>
</feature>
<keyword evidence="11" id="KW-0407">Ion channel</keyword>
<dbReference type="GO" id="GO:0016020">
    <property type="term" value="C:membrane"/>
    <property type="evidence" value="ECO:0007669"/>
    <property type="project" value="UniProtKB-SubCell"/>
</dbReference>
<feature type="transmembrane region" description="Helical" evidence="13">
    <location>
        <begin position="134"/>
        <end position="158"/>
    </location>
</feature>
<feature type="transmembrane region" description="Helical" evidence="13">
    <location>
        <begin position="88"/>
        <end position="114"/>
    </location>
</feature>
<keyword evidence="4" id="KW-0633">Potassium transport</keyword>
<dbReference type="STRING" id="428993.SAMN06296058_2231"/>
<evidence type="ECO:0000256" key="4">
    <source>
        <dbReference type="ARBA" id="ARBA00022538"/>
    </source>
</evidence>
<comment type="catalytic activity">
    <reaction evidence="12">
        <text>K(+)(in) = K(+)(out)</text>
        <dbReference type="Rhea" id="RHEA:29463"/>
        <dbReference type="ChEBI" id="CHEBI:29103"/>
    </reaction>
</comment>
<evidence type="ECO:0000313" key="15">
    <source>
        <dbReference type="Proteomes" id="UP000190341"/>
    </source>
</evidence>
<keyword evidence="8 13" id="KW-1133">Transmembrane helix</keyword>
<gene>
    <name evidence="14" type="ORF">SAMN06296058_2231</name>
</gene>
<keyword evidence="3" id="KW-0813">Transport</keyword>